<proteinExistence type="predicted"/>
<accession>A0AC35UE17</accession>
<evidence type="ECO:0000313" key="1">
    <source>
        <dbReference type="Proteomes" id="UP000095286"/>
    </source>
</evidence>
<name>A0AC35UE17_9BILA</name>
<protein>
    <submittedName>
        <fullName evidence="2">Nas2_N domain-containing protein</fullName>
    </submittedName>
</protein>
<organism evidence="1 2">
    <name type="scientific">Rhabditophanes sp. KR3021</name>
    <dbReference type="NCBI Taxonomy" id="114890"/>
    <lineage>
        <taxon>Eukaryota</taxon>
        <taxon>Metazoa</taxon>
        <taxon>Ecdysozoa</taxon>
        <taxon>Nematoda</taxon>
        <taxon>Chromadorea</taxon>
        <taxon>Rhabditida</taxon>
        <taxon>Tylenchina</taxon>
        <taxon>Panagrolaimomorpha</taxon>
        <taxon>Strongyloidoidea</taxon>
        <taxon>Alloionematidae</taxon>
        <taxon>Rhabditophanes</taxon>
    </lineage>
</organism>
<reference evidence="2" key="1">
    <citation type="submission" date="2016-11" db="UniProtKB">
        <authorList>
            <consortium name="WormBaseParasite"/>
        </authorList>
    </citation>
    <scope>IDENTIFICATION</scope>
    <source>
        <strain evidence="2">KR3021</strain>
    </source>
</reference>
<dbReference type="Proteomes" id="UP000095286">
    <property type="component" value="Unplaced"/>
</dbReference>
<sequence length="196" mass="22377">MSDIRQNKVFELHKKRDQIDERLKELSKILVDNGVTLSSPLIDNEGYPLAHIDHYTVTATRKEYNTLAFDRKLLEKEIENDLGSIYQNKPKEDEPMEGELVFRTSNVPFVSIGKVTEDSPAEKGGLFMGDQIIQFGKFHKGNFESLEKLKEYICESVDNQIRITVVRNDRPVRLAVTPQKWNGPGLFGALVLIISE</sequence>
<dbReference type="WBParaSite" id="RSKR_0001045000.1">
    <property type="protein sequence ID" value="RSKR_0001045000.1"/>
    <property type="gene ID" value="RSKR_0001045000"/>
</dbReference>
<evidence type="ECO:0000313" key="2">
    <source>
        <dbReference type="WBParaSite" id="RSKR_0001045000.1"/>
    </source>
</evidence>